<evidence type="ECO:0000256" key="1">
    <source>
        <dbReference type="ARBA" id="ARBA00004141"/>
    </source>
</evidence>
<comment type="subcellular location">
    <subcellularLocation>
        <location evidence="1">Membrane</location>
        <topology evidence="1">Multi-pass membrane protein</topology>
    </subcellularLocation>
</comment>
<reference evidence="7 8" key="2">
    <citation type="submission" date="2018-11" db="EMBL/GenBank/DDBJ databases">
        <authorList>
            <consortium name="Pathogen Informatics"/>
        </authorList>
    </citation>
    <scope>NUCLEOTIDE SEQUENCE [LARGE SCALE GENOMIC DNA]</scope>
</reference>
<dbReference type="GO" id="GO:0022857">
    <property type="term" value="F:transmembrane transporter activity"/>
    <property type="evidence" value="ECO:0007669"/>
    <property type="project" value="InterPro"/>
</dbReference>
<evidence type="ECO:0000256" key="2">
    <source>
        <dbReference type="ARBA" id="ARBA00022692"/>
    </source>
</evidence>
<dbReference type="FunFam" id="1.20.1250.20:FF:000532">
    <property type="entry name" value="SLC (SoLute Carrier) homolog"/>
    <property type="match status" value="1"/>
</dbReference>
<reference evidence="9" key="1">
    <citation type="submission" date="2017-02" db="UniProtKB">
        <authorList>
            <consortium name="WormBaseParasite"/>
        </authorList>
    </citation>
    <scope>IDENTIFICATION</scope>
</reference>
<keyword evidence="3 5" id="KW-1133">Transmembrane helix</keyword>
<evidence type="ECO:0000313" key="8">
    <source>
        <dbReference type="Proteomes" id="UP000267096"/>
    </source>
</evidence>
<feature type="transmembrane region" description="Helical" evidence="5">
    <location>
        <begin position="271"/>
        <end position="294"/>
    </location>
</feature>
<dbReference type="Pfam" id="PF07690">
    <property type="entry name" value="MFS_1"/>
    <property type="match status" value="1"/>
</dbReference>
<dbReference type="WBParaSite" id="ASIM_0000144301-mRNA-1">
    <property type="protein sequence ID" value="ASIM_0000144301-mRNA-1"/>
    <property type="gene ID" value="ASIM_0000144301"/>
</dbReference>
<dbReference type="PANTHER" id="PTHR11662:SF314">
    <property type="entry name" value="MAJOR FACILITATOR SUPERFAMILY (MFS) PROFILE DOMAIN-CONTAINING PROTEIN"/>
    <property type="match status" value="1"/>
</dbReference>
<accession>A0A0M3J1P0</accession>
<evidence type="ECO:0000313" key="7">
    <source>
        <dbReference type="EMBL" id="VDK18643.1"/>
    </source>
</evidence>
<feature type="transmembrane region" description="Helical" evidence="5">
    <location>
        <begin position="324"/>
        <end position="346"/>
    </location>
</feature>
<evidence type="ECO:0000256" key="3">
    <source>
        <dbReference type="ARBA" id="ARBA00022989"/>
    </source>
</evidence>
<evidence type="ECO:0000259" key="6">
    <source>
        <dbReference type="PROSITE" id="PS50850"/>
    </source>
</evidence>
<dbReference type="GO" id="GO:0006820">
    <property type="term" value="P:monoatomic anion transport"/>
    <property type="evidence" value="ECO:0007669"/>
    <property type="project" value="TreeGrafter"/>
</dbReference>
<dbReference type="OrthoDB" id="2985014at2759"/>
<feature type="transmembrane region" description="Helical" evidence="5">
    <location>
        <begin position="129"/>
        <end position="150"/>
    </location>
</feature>
<evidence type="ECO:0000256" key="4">
    <source>
        <dbReference type="ARBA" id="ARBA00023136"/>
    </source>
</evidence>
<gene>
    <name evidence="7" type="ORF">ASIM_LOCUS1323</name>
</gene>
<keyword evidence="2 5" id="KW-0812">Transmembrane</keyword>
<evidence type="ECO:0000313" key="9">
    <source>
        <dbReference type="WBParaSite" id="ASIM_0000144301-mRNA-1"/>
    </source>
</evidence>
<dbReference type="SUPFAM" id="SSF103473">
    <property type="entry name" value="MFS general substrate transporter"/>
    <property type="match status" value="1"/>
</dbReference>
<keyword evidence="8" id="KW-1185">Reference proteome</keyword>
<dbReference type="PROSITE" id="PS50850">
    <property type="entry name" value="MFS"/>
    <property type="match status" value="1"/>
</dbReference>
<dbReference type="InterPro" id="IPR020846">
    <property type="entry name" value="MFS_dom"/>
</dbReference>
<dbReference type="InterPro" id="IPR011701">
    <property type="entry name" value="MFS"/>
</dbReference>
<feature type="transmembrane region" description="Helical" evidence="5">
    <location>
        <begin position="94"/>
        <end position="117"/>
    </location>
</feature>
<feature type="domain" description="Major facilitator superfamily (MFS) profile" evidence="6">
    <location>
        <begin position="1"/>
        <end position="348"/>
    </location>
</feature>
<dbReference type="Proteomes" id="UP000267096">
    <property type="component" value="Unassembled WGS sequence"/>
</dbReference>
<feature type="transmembrane region" description="Helical" evidence="5">
    <location>
        <begin position="237"/>
        <end position="259"/>
    </location>
</feature>
<sequence>MWPNSSGFVLAAQNAGAFLMLITGTVADRLNGKWTMIVALLTTILSNMLVPFLAEYSIILVIGARILSGVSDALMTPTINSMITRWFPPKERPFAIGFITGGRQIGNLIILPVSGLFCSRTGAFGGWKPTYYVSAAAGGFILIVWLILAADKPSKHFCISSLENTYILRKTSNESLGKRKQRSAVPWRALLTSRPFIIGVLALVCHEYPLVIMLSLLPTYLNDVLGVAKAANGFLSALPLLCLWLTKTLSSSLSSYLSARKHGFCLLGRTPLVKIFNAIASAGLAVSLAIVPLLKNHDQIPLAIVALCSANAFAGLHTPGVQTALLQIAPAYTGVITGIAFSVVSITR</sequence>
<proteinExistence type="predicted"/>
<dbReference type="AlphaFoldDB" id="A0A0M3J1P0"/>
<name>A0A0M3J1P0_ANISI</name>
<dbReference type="InterPro" id="IPR036259">
    <property type="entry name" value="MFS_trans_sf"/>
</dbReference>
<organism evidence="9">
    <name type="scientific">Anisakis simplex</name>
    <name type="common">Herring worm</name>
    <dbReference type="NCBI Taxonomy" id="6269"/>
    <lineage>
        <taxon>Eukaryota</taxon>
        <taxon>Metazoa</taxon>
        <taxon>Ecdysozoa</taxon>
        <taxon>Nematoda</taxon>
        <taxon>Chromadorea</taxon>
        <taxon>Rhabditida</taxon>
        <taxon>Spirurina</taxon>
        <taxon>Ascaridomorpha</taxon>
        <taxon>Ascaridoidea</taxon>
        <taxon>Anisakidae</taxon>
        <taxon>Anisakis</taxon>
        <taxon>Anisakis simplex complex</taxon>
    </lineage>
</organism>
<feature type="transmembrane region" description="Helical" evidence="5">
    <location>
        <begin position="6"/>
        <end position="27"/>
    </location>
</feature>
<evidence type="ECO:0000256" key="5">
    <source>
        <dbReference type="SAM" id="Phobius"/>
    </source>
</evidence>
<dbReference type="EMBL" id="UYRR01001342">
    <property type="protein sequence ID" value="VDK18643.1"/>
    <property type="molecule type" value="Genomic_DNA"/>
</dbReference>
<feature type="transmembrane region" description="Helical" evidence="5">
    <location>
        <begin position="196"/>
        <end position="217"/>
    </location>
</feature>
<dbReference type="GO" id="GO:0016020">
    <property type="term" value="C:membrane"/>
    <property type="evidence" value="ECO:0007669"/>
    <property type="project" value="UniProtKB-SubCell"/>
</dbReference>
<keyword evidence="4 5" id="KW-0472">Membrane</keyword>
<dbReference type="PANTHER" id="PTHR11662">
    <property type="entry name" value="SOLUTE CARRIER FAMILY 17"/>
    <property type="match status" value="1"/>
</dbReference>
<dbReference type="Gene3D" id="1.20.1250.20">
    <property type="entry name" value="MFS general substrate transporter like domains"/>
    <property type="match status" value="2"/>
</dbReference>
<feature type="transmembrane region" description="Helical" evidence="5">
    <location>
        <begin position="34"/>
        <end position="50"/>
    </location>
</feature>
<protein>
    <submittedName>
        <fullName evidence="9">Sialin (inferred by orthology to a human protein)</fullName>
    </submittedName>
</protein>
<dbReference type="InterPro" id="IPR050382">
    <property type="entry name" value="MFS_Na/Anion_cotransporter"/>
</dbReference>